<evidence type="ECO:0000313" key="2">
    <source>
        <dbReference type="EMBL" id="OOE14373.1"/>
    </source>
</evidence>
<feature type="transmembrane region" description="Helical" evidence="1">
    <location>
        <begin position="20"/>
        <end position="39"/>
    </location>
</feature>
<sequence>MEVEKGRAVNNQKQVFQRYLFLITIISSMLISGLIGYTASQIVVNNSVGDPKESNSTTEYSGMKNQVNEARNNSLKVIDTELPKIISDLEKYNQDINLLVENVDWLKDNLALIRDSIGKIDSAFTVVKGVNTFVDLPIVGNIGDNLSIKISTNLAITKIQLDEINSILLDLENLTVIKKEMSDSHKKLNILYKKYQKEKNIEQLFQIEQELNSNLIYQIDELRNSTIEARKVFELSSSVLITVDKTGSLFNSIQEMGENTLDAIQFWKENEIQADTNKSLEKDLVATMEKIQELPNELATRSKSSISSISTFQRELQTIKIAQMIITE</sequence>
<dbReference type="EMBL" id="MQMF01000001">
    <property type="protein sequence ID" value="OOE14373.1"/>
    <property type="molecule type" value="Genomic_DNA"/>
</dbReference>
<proteinExistence type="predicted"/>
<name>A0A1V3GBY4_9BACL</name>
<accession>A0A1V3GBY4</accession>
<keyword evidence="1" id="KW-0472">Membrane</keyword>
<evidence type="ECO:0000256" key="1">
    <source>
        <dbReference type="SAM" id="Phobius"/>
    </source>
</evidence>
<evidence type="ECO:0000313" key="3">
    <source>
        <dbReference type="Proteomes" id="UP000188597"/>
    </source>
</evidence>
<gene>
    <name evidence="2" type="ORF">UN64_04005</name>
</gene>
<dbReference type="Proteomes" id="UP000188597">
    <property type="component" value="Unassembled WGS sequence"/>
</dbReference>
<protein>
    <submittedName>
        <fullName evidence="2">Uncharacterized protein</fullName>
    </submittedName>
</protein>
<dbReference type="AlphaFoldDB" id="A0A1V3GBY4"/>
<organism evidence="2 3">
    <name type="scientific">Fictibacillus arsenicus</name>
    <dbReference type="NCBI Taxonomy" id="255247"/>
    <lineage>
        <taxon>Bacteria</taxon>
        <taxon>Bacillati</taxon>
        <taxon>Bacillota</taxon>
        <taxon>Bacilli</taxon>
        <taxon>Bacillales</taxon>
        <taxon>Fictibacillaceae</taxon>
        <taxon>Fictibacillus</taxon>
    </lineage>
</organism>
<keyword evidence="1" id="KW-0812">Transmembrane</keyword>
<dbReference type="RefSeq" id="WP_077359934.1">
    <property type="nucleotide sequence ID" value="NZ_MQMF01000001.1"/>
</dbReference>
<dbReference type="OrthoDB" id="2824021at2"/>
<keyword evidence="1" id="KW-1133">Transmembrane helix</keyword>
<reference evidence="2 3" key="1">
    <citation type="submission" date="2016-11" db="EMBL/GenBank/DDBJ databases">
        <authorList>
            <person name="Jaros S."/>
            <person name="Januszkiewicz K."/>
            <person name="Wedrychowicz H."/>
        </authorList>
    </citation>
    <scope>NUCLEOTIDE SEQUENCE [LARGE SCALE GENOMIC DNA]</scope>
    <source>
        <strain evidence="2 3">Con a/3</strain>
    </source>
</reference>
<comment type="caution">
    <text evidence="2">The sequence shown here is derived from an EMBL/GenBank/DDBJ whole genome shotgun (WGS) entry which is preliminary data.</text>
</comment>